<evidence type="ECO:0000256" key="5">
    <source>
        <dbReference type="ARBA" id="ARBA00022516"/>
    </source>
</evidence>
<evidence type="ECO:0000256" key="6">
    <source>
        <dbReference type="ARBA" id="ARBA00022556"/>
    </source>
</evidence>
<comment type="pathway">
    <text evidence="2 13">Glycolipid biosynthesis; lipid IV(A) biosynthesis; lipid IV(A) from (3R)-3-hydroxytetradecanoyl-[acyl-carrier-protein] and UDP-N-acetyl-alpha-D-glucosamine: step 6/6.</text>
</comment>
<keyword evidence="5 13" id="KW-0444">Lipid biosynthesis</keyword>
<evidence type="ECO:0000256" key="4">
    <source>
        <dbReference type="ARBA" id="ARBA00016436"/>
    </source>
</evidence>
<dbReference type="InterPro" id="IPR027417">
    <property type="entry name" value="P-loop_NTPase"/>
</dbReference>
<sequence>MTGTPGFWWHPDGAGHPVAKLLGPIASLYQTIDRKKRASRIPYRASGPVICVGNASMGGVGKTPFSILLSTLLAESGHKPGFLTRGYGGSEKGPVEVTANHTYAEMGDEALLLAHHGPVIVSRDREAGARMLFASQSADVLIMDDGFQNPSLVKDVSFLLVDAETGFGNGLVFPAGPLRETPEQAKARADAVVVVTRHAEVEIPADLADFAGSLPLFRAWLEPVAAEPGKVVAFCGIGRPAKFYATLERAGYTLAATRDFPDHHAWKAGDLSELQALAAQHDAPLITTQKDHVRLPVDIRDSVKTLSVRMAVDDPARLGELLAPRLGAAEKAGRTDRAGSR</sequence>
<comment type="similarity">
    <text evidence="13">Belongs to the LpxK family.</text>
</comment>
<dbReference type="NCBIfam" id="TIGR00682">
    <property type="entry name" value="lpxK"/>
    <property type="match status" value="1"/>
</dbReference>
<dbReference type="InterPro" id="IPR003758">
    <property type="entry name" value="LpxK"/>
</dbReference>
<keyword evidence="6 13" id="KW-0441">Lipid A biosynthesis</keyword>
<keyword evidence="8 13" id="KW-0547">Nucleotide-binding</keyword>
<evidence type="ECO:0000256" key="1">
    <source>
        <dbReference type="ARBA" id="ARBA00002274"/>
    </source>
</evidence>
<dbReference type="Proteomes" id="UP000621856">
    <property type="component" value="Unassembled WGS sequence"/>
</dbReference>
<keyword evidence="10 13" id="KW-0067">ATP-binding</keyword>
<dbReference type="GO" id="GO:0009244">
    <property type="term" value="P:lipopolysaccharide core region biosynthetic process"/>
    <property type="evidence" value="ECO:0007669"/>
    <property type="project" value="TreeGrafter"/>
</dbReference>
<gene>
    <name evidence="13 14" type="primary">lpxK</name>
    <name evidence="14" type="ORF">GCM10011355_24430</name>
</gene>
<organism evidence="14 15">
    <name type="scientific">Aquisalinus luteolus</name>
    <dbReference type="NCBI Taxonomy" id="1566827"/>
    <lineage>
        <taxon>Bacteria</taxon>
        <taxon>Pseudomonadati</taxon>
        <taxon>Pseudomonadota</taxon>
        <taxon>Alphaproteobacteria</taxon>
        <taxon>Parvularculales</taxon>
        <taxon>Parvularculaceae</taxon>
        <taxon>Aquisalinus</taxon>
    </lineage>
</organism>
<dbReference type="EMBL" id="BMGZ01000002">
    <property type="protein sequence ID" value="GGH99151.1"/>
    <property type="molecule type" value="Genomic_DNA"/>
</dbReference>
<reference evidence="14" key="2">
    <citation type="submission" date="2020-09" db="EMBL/GenBank/DDBJ databases">
        <authorList>
            <person name="Sun Q."/>
            <person name="Zhou Y."/>
        </authorList>
    </citation>
    <scope>NUCLEOTIDE SEQUENCE</scope>
    <source>
        <strain evidence="14">CGMCC 1.14984</strain>
    </source>
</reference>
<evidence type="ECO:0000256" key="8">
    <source>
        <dbReference type="ARBA" id="ARBA00022741"/>
    </source>
</evidence>
<dbReference type="SUPFAM" id="SSF52540">
    <property type="entry name" value="P-loop containing nucleoside triphosphate hydrolases"/>
    <property type="match status" value="1"/>
</dbReference>
<dbReference type="GO" id="GO:0005886">
    <property type="term" value="C:plasma membrane"/>
    <property type="evidence" value="ECO:0007669"/>
    <property type="project" value="TreeGrafter"/>
</dbReference>
<accession>A0A8J3A2Z2</accession>
<feature type="binding site" evidence="13">
    <location>
        <begin position="56"/>
        <end position="63"/>
    </location>
    <ligand>
        <name>ATP</name>
        <dbReference type="ChEBI" id="CHEBI:30616"/>
    </ligand>
</feature>
<evidence type="ECO:0000256" key="2">
    <source>
        <dbReference type="ARBA" id="ARBA00004870"/>
    </source>
</evidence>
<dbReference type="HAMAP" id="MF_00409">
    <property type="entry name" value="LpxK"/>
    <property type="match status" value="1"/>
</dbReference>
<reference evidence="14" key="1">
    <citation type="journal article" date="2014" name="Int. J. Syst. Evol. Microbiol.">
        <title>Complete genome sequence of Corynebacterium casei LMG S-19264T (=DSM 44701T), isolated from a smear-ripened cheese.</title>
        <authorList>
            <consortium name="US DOE Joint Genome Institute (JGI-PGF)"/>
            <person name="Walter F."/>
            <person name="Albersmeier A."/>
            <person name="Kalinowski J."/>
            <person name="Ruckert C."/>
        </authorList>
    </citation>
    <scope>NUCLEOTIDE SEQUENCE</scope>
    <source>
        <strain evidence="14">CGMCC 1.14984</strain>
    </source>
</reference>
<comment type="function">
    <text evidence="1 13">Transfers the gamma-phosphate of ATP to the 4'-position of a tetraacyldisaccharide 1-phosphate intermediate (termed DS-1-P) to form tetraacyldisaccharide 1,4'-bis-phosphate (lipid IVA).</text>
</comment>
<proteinExistence type="inferred from homology"/>
<dbReference type="GO" id="GO:0009245">
    <property type="term" value="P:lipid A biosynthetic process"/>
    <property type="evidence" value="ECO:0007669"/>
    <property type="project" value="UniProtKB-UniRule"/>
</dbReference>
<evidence type="ECO:0000256" key="13">
    <source>
        <dbReference type="HAMAP-Rule" id="MF_00409"/>
    </source>
</evidence>
<dbReference type="PANTHER" id="PTHR42724">
    <property type="entry name" value="TETRAACYLDISACCHARIDE 4'-KINASE"/>
    <property type="match status" value="1"/>
</dbReference>
<evidence type="ECO:0000256" key="12">
    <source>
        <dbReference type="ARBA" id="ARBA00029757"/>
    </source>
</evidence>
<keyword evidence="11 13" id="KW-0443">Lipid metabolism</keyword>
<keyword evidence="7 13" id="KW-0808">Transferase</keyword>
<dbReference type="GO" id="GO:0009029">
    <property type="term" value="F:lipid-A 4'-kinase activity"/>
    <property type="evidence" value="ECO:0007669"/>
    <property type="project" value="UniProtKB-UniRule"/>
</dbReference>
<evidence type="ECO:0000256" key="11">
    <source>
        <dbReference type="ARBA" id="ARBA00023098"/>
    </source>
</evidence>
<evidence type="ECO:0000256" key="10">
    <source>
        <dbReference type="ARBA" id="ARBA00022840"/>
    </source>
</evidence>
<evidence type="ECO:0000313" key="14">
    <source>
        <dbReference type="EMBL" id="GGH99151.1"/>
    </source>
</evidence>
<comment type="caution">
    <text evidence="14">The sequence shown here is derived from an EMBL/GenBank/DDBJ whole genome shotgun (WGS) entry which is preliminary data.</text>
</comment>
<comment type="catalytic activity">
    <reaction evidence="13">
        <text>a lipid A disaccharide + ATP = a lipid IVA + ADP + H(+)</text>
        <dbReference type="Rhea" id="RHEA:67840"/>
        <dbReference type="ChEBI" id="CHEBI:15378"/>
        <dbReference type="ChEBI" id="CHEBI:30616"/>
        <dbReference type="ChEBI" id="CHEBI:176343"/>
        <dbReference type="ChEBI" id="CHEBI:176425"/>
        <dbReference type="ChEBI" id="CHEBI:456216"/>
        <dbReference type="EC" id="2.7.1.130"/>
    </reaction>
</comment>
<evidence type="ECO:0000256" key="3">
    <source>
        <dbReference type="ARBA" id="ARBA00012071"/>
    </source>
</evidence>
<evidence type="ECO:0000313" key="15">
    <source>
        <dbReference type="Proteomes" id="UP000621856"/>
    </source>
</evidence>
<dbReference type="EC" id="2.7.1.130" evidence="3 13"/>
<name>A0A8J3A2Z2_9PROT</name>
<evidence type="ECO:0000256" key="7">
    <source>
        <dbReference type="ARBA" id="ARBA00022679"/>
    </source>
</evidence>
<keyword evidence="9 13" id="KW-0418">Kinase</keyword>
<dbReference type="GO" id="GO:0005524">
    <property type="term" value="F:ATP binding"/>
    <property type="evidence" value="ECO:0007669"/>
    <property type="project" value="UniProtKB-UniRule"/>
</dbReference>
<dbReference type="AlphaFoldDB" id="A0A8J3A2Z2"/>
<dbReference type="Pfam" id="PF02606">
    <property type="entry name" value="LpxK"/>
    <property type="match status" value="1"/>
</dbReference>
<dbReference type="PANTHER" id="PTHR42724:SF1">
    <property type="entry name" value="TETRAACYLDISACCHARIDE 4'-KINASE, MITOCHONDRIAL-RELATED"/>
    <property type="match status" value="1"/>
</dbReference>
<protein>
    <recommendedName>
        <fullName evidence="4 13">Tetraacyldisaccharide 4'-kinase</fullName>
        <ecNumber evidence="3 13">2.7.1.130</ecNumber>
    </recommendedName>
    <alternativeName>
        <fullName evidence="12 13">Lipid A 4'-kinase</fullName>
    </alternativeName>
</protein>
<evidence type="ECO:0000256" key="9">
    <source>
        <dbReference type="ARBA" id="ARBA00022777"/>
    </source>
</evidence>
<dbReference type="UniPathway" id="UPA00359">
    <property type="reaction ID" value="UER00482"/>
</dbReference>